<dbReference type="Proteomes" id="UP000265768">
    <property type="component" value="Unassembled WGS sequence"/>
</dbReference>
<dbReference type="OrthoDB" id="2895472at2"/>
<dbReference type="InterPro" id="IPR030903">
    <property type="entry name" value="CDPS"/>
</dbReference>
<evidence type="ECO:0000256" key="1">
    <source>
        <dbReference type="ARBA" id="ARBA00006034"/>
    </source>
</evidence>
<keyword evidence="2" id="KW-0808">Transferase</keyword>
<evidence type="ECO:0000256" key="2">
    <source>
        <dbReference type="ARBA" id="ARBA00022679"/>
    </source>
</evidence>
<comment type="similarity">
    <text evidence="1">Belongs to the CDPS family.</text>
</comment>
<dbReference type="Pfam" id="PF16715">
    <property type="entry name" value="CDPS"/>
    <property type="match status" value="1"/>
</dbReference>
<evidence type="ECO:0000313" key="4">
    <source>
        <dbReference type="EMBL" id="RJL21225.1"/>
    </source>
</evidence>
<organism evidence="4 5">
    <name type="scientific">Bailinhaonella thermotolerans</name>
    <dbReference type="NCBI Taxonomy" id="1070861"/>
    <lineage>
        <taxon>Bacteria</taxon>
        <taxon>Bacillati</taxon>
        <taxon>Actinomycetota</taxon>
        <taxon>Actinomycetes</taxon>
        <taxon>Streptosporangiales</taxon>
        <taxon>Streptosporangiaceae</taxon>
        <taxon>Bailinhaonella</taxon>
    </lineage>
</organism>
<dbReference type="EMBL" id="QZEY01000026">
    <property type="protein sequence ID" value="RJL21225.1"/>
    <property type="molecule type" value="Genomic_DNA"/>
</dbReference>
<dbReference type="Gene3D" id="3.40.50.11710">
    <property type="entry name" value="Cyclodipeptide synthase"/>
    <property type="match status" value="1"/>
</dbReference>
<accession>A0A3A4AJW3</accession>
<keyword evidence="5" id="KW-1185">Reference proteome</keyword>
<sequence length="244" mass="27469">MRHAETRGERLGTTQYDWAGSYDVIPETENCREILNKGKHALLGVSNGNSYFSRSRMSSLFSWAASTFEAVDVIVADKHIDDVLRAQGYDERRARKKAHRETQATFNRVVEAAAESTSHRERITVRRLSDFSDDPAYLAVFADSTARLRENAPAYSVVRSMTRAFLCSRTQDSVREDQVDMAFCYLEAELPFFLDTPRILGVESSVSCYHMRLPLMDVLCGPAAAMRPAPTQAFAVVRPTDEGR</sequence>
<reference evidence="4 5" key="1">
    <citation type="submission" date="2018-09" db="EMBL/GenBank/DDBJ databases">
        <title>YIM 75507 draft genome.</title>
        <authorList>
            <person name="Tang S."/>
            <person name="Feng Y."/>
        </authorList>
    </citation>
    <scope>NUCLEOTIDE SEQUENCE [LARGE SCALE GENOMIC DNA]</scope>
    <source>
        <strain evidence="4 5">YIM 75507</strain>
    </source>
</reference>
<dbReference type="NCBIfam" id="TIGR04539">
    <property type="entry name" value="tRNA_cyclodipep"/>
    <property type="match status" value="1"/>
</dbReference>
<dbReference type="AlphaFoldDB" id="A0A3A4AJW3"/>
<gene>
    <name evidence="4" type="ORF">D5H75_37805</name>
</gene>
<evidence type="ECO:0000256" key="3">
    <source>
        <dbReference type="ARBA" id="ARBA00030771"/>
    </source>
</evidence>
<comment type="caution">
    <text evidence="4">The sequence shown here is derived from an EMBL/GenBank/DDBJ whole genome shotgun (WGS) entry which is preliminary data.</text>
</comment>
<name>A0A3A4AJW3_9ACTN</name>
<protein>
    <recommendedName>
        <fullName evidence="3">Cyclodipeptide synthase</fullName>
    </recommendedName>
</protein>
<dbReference type="InterPro" id="IPR038622">
    <property type="entry name" value="CDPS_sf"/>
</dbReference>
<proteinExistence type="inferred from homology"/>
<evidence type="ECO:0000313" key="5">
    <source>
        <dbReference type="Proteomes" id="UP000265768"/>
    </source>
</evidence>
<dbReference type="GO" id="GO:0016755">
    <property type="term" value="F:aminoacyltransferase activity"/>
    <property type="evidence" value="ECO:0007669"/>
    <property type="project" value="InterPro"/>
</dbReference>